<feature type="transmembrane region" description="Helical" evidence="7">
    <location>
        <begin position="186"/>
        <end position="208"/>
    </location>
</feature>
<dbReference type="Gene3D" id="1.10.3720.10">
    <property type="entry name" value="MetI-like"/>
    <property type="match status" value="1"/>
</dbReference>
<organism evidence="9 10">
    <name type="scientific">Fastidiosipila sanguinis</name>
    <dbReference type="NCBI Taxonomy" id="236753"/>
    <lineage>
        <taxon>Bacteria</taxon>
        <taxon>Bacillati</taxon>
        <taxon>Bacillota</taxon>
        <taxon>Clostridia</taxon>
        <taxon>Eubacteriales</taxon>
        <taxon>Oscillospiraceae</taxon>
        <taxon>Fastidiosipila</taxon>
    </lineage>
</organism>
<feature type="transmembrane region" description="Helical" evidence="7">
    <location>
        <begin position="27"/>
        <end position="45"/>
    </location>
</feature>
<keyword evidence="2 7" id="KW-0813">Transport</keyword>
<accession>A0A2S0KNE9</accession>
<dbReference type="OrthoDB" id="367897at2"/>
<dbReference type="KEGG" id="fsa:C5Q98_04685"/>
<dbReference type="InterPro" id="IPR051393">
    <property type="entry name" value="ABC_transporter_permease"/>
</dbReference>
<dbReference type="InterPro" id="IPR000515">
    <property type="entry name" value="MetI-like"/>
</dbReference>
<evidence type="ECO:0000256" key="2">
    <source>
        <dbReference type="ARBA" id="ARBA00022448"/>
    </source>
</evidence>
<evidence type="ECO:0000256" key="5">
    <source>
        <dbReference type="ARBA" id="ARBA00022989"/>
    </source>
</evidence>
<keyword evidence="3" id="KW-1003">Cell membrane</keyword>
<dbReference type="Proteomes" id="UP000237947">
    <property type="component" value="Chromosome"/>
</dbReference>
<feature type="domain" description="ABC transmembrane type-1" evidence="8">
    <location>
        <begin position="90"/>
        <end position="300"/>
    </location>
</feature>
<dbReference type="GO" id="GO:0055085">
    <property type="term" value="P:transmembrane transport"/>
    <property type="evidence" value="ECO:0007669"/>
    <property type="project" value="InterPro"/>
</dbReference>
<feature type="transmembrane region" description="Helical" evidence="7">
    <location>
        <begin position="127"/>
        <end position="145"/>
    </location>
</feature>
<feature type="transmembrane region" description="Helical" evidence="7">
    <location>
        <begin position="278"/>
        <end position="298"/>
    </location>
</feature>
<comment type="subcellular location">
    <subcellularLocation>
        <location evidence="1 7">Cell membrane</location>
        <topology evidence="1 7">Multi-pass membrane protein</topology>
    </subcellularLocation>
</comment>
<reference evidence="10" key="1">
    <citation type="submission" date="2018-02" db="EMBL/GenBank/DDBJ databases">
        <authorList>
            <person name="Holder M.E."/>
            <person name="Ajami N.J."/>
            <person name="Petrosino J.F."/>
        </authorList>
    </citation>
    <scope>NUCLEOTIDE SEQUENCE [LARGE SCALE GENOMIC DNA]</scope>
    <source>
        <strain evidence="10">CCUG 47711</strain>
    </source>
</reference>
<comment type="similarity">
    <text evidence="7">Belongs to the binding-protein-dependent transport system permease family.</text>
</comment>
<evidence type="ECO:0000259" key="8">
    <source>
        <dbReference type="PROSITE" id="PS50928"/>
    </source>
</evidence>
<name>A0A2S0KNE9_9FIRM</name>
<evidence type="ECO:0000313" key="10">
    <source>
        <dbReference type="Proteomes" id="UP000237947"/>
    </source>
</evidence>
<dbReference type="SUPFAM" id="SSF161098">
    <property type="entry name" value="MetI-like"/>
    <property type="match status" value="1"/>
</dbReference>
<proteinExistence type="inferred from homology"/>
<evidence type="ECO:0000256" key="1">
    <source>
        <dbReference type="ARBA" id="ARBA00004651"/>
    </source>
</evidence>
<dbReference type="CDD" id="cd06261">
    <property type="entry name" value="TM_PBP2"/>
    <property type="match status" value="1"/>
</dbReference>
<dbReference type="GO" id="GO:0005886">
    <property type="term" value="C:plasma membrane"/>
    <property type="evidence" value="ECO:0007669"/>
    <property type="project" value="UniProtKB-SubCell"/>
</dbReference>
<keyword evidence="6 7" id="KW-0472">Membrane</keyword>
<sequence>MKKNENKEKKQNRGWYYNLSFENRNTIWAYIFLAPWLIGILAFFLKPVVELVIYSFNKITLFQGGMDMEAVGWNNYKYIFTVHANFNQLLITTLLEAIPKLVLILILSMFLAIILNGKFKGRTIARAVFFIPIIMATNALTNIVGGSELAIVESMQAEEATNVNFITGFIVRMFDSPELVGGILKVVSNIFDTILLSGMQTLIFLGGLQSINPPLYEVARIEGATNYETFWKVTLPMLSPHILTVSVYTLAEHFMSSDLVKLAYDTAYLQSQWGYSSAMNVIFMFATVIVIGIVIAILSKGVYYSE</sequence>
<evidence type="ECO:0000256" key="7">
    <source>
        <dbReference type="RuleBase" id="RU363032"/>
    </source>
</evidence>
<evidence type="ECO:0000313" key="9">
    <source>
        <dbReference type="EMBL" id="AVM42556.1"/>
    </source>
</evidence>
<keyword evidence="4 7" id="KW-0812">Transmembrane</keyword>
<feature type="transmembrane region" description="Helical" evidence="7">
    <location>
        <begin position="229"/>
        <end position="251"/>
    </location>
</feature>
<feature type="transmembrane region" description="Helical" evidence="7">
    <location>
        <begin position="97"/>
        <end position="115"/>
    </location>
</feature>
<protein>
    <recommendedName>
        <fullName evidence="8">ABC transmembrane type-1 domain-containing protein</fullName>
    </recommendedName>
</protein>
<dbReference type="PROSITE" id="PS50928">
    <property type="entry name" value="ABC_TM1"/>
    <property type="match status" value="1"/>
</dbReference>
<dbReference type="RefSeq" id="WP_106012512.1">
    <property type="nucleotide sequence ID" value="NZ_CP027226.1"/>
</dbReference>
<keyword evidence="5 7" id="KW-1133">Transmembrane helix</keyword>
<dbReference type="PANTHER" id="PTHR30193:SF37">
    <property type="entry name" value="INNER MEMBRANE ABC TRANSPORTER PERMEASE PROTEIN YCJO"/>
    <property type="match status" value="1"/>
</dbReference>
<evidence type="ECO:0000256" key="3">
    <source>
        <dbReference type="ARBA" id="ARBA00022475"/>
    </source>
</evidence>
<dbReference type="Pfam" id="PF00528">
    <property type="entry name" value="BPD_transp_1"/>
    <property type="match status" value="1"/>
</dbReference>
<dbReference type="PANTHER" id="PTHR30193">
    <property type="entry name" value="ABC TRANSPORTER PERMEASE PROTEIN"/>
    <property type="match status" value="1"/>
</dbReference>
<dbReference type="InterPro" id="IPR035906">
    <property type="entry name" value="MetI-like_sf"/>
</dbReference>
<gene>
    <name evidence="9" type="ORF">C5Q98_04685</name>
</gene>
<dbReference type="AlphaFoldDB" id="A0A2S0KNE9"/>
<dbReference type="EMBL" id="CP027226">
    <property type="protein sequence ID" value="AVM42556.1"/>
    <property type="molecule type" value="Genomic_DNA"/>
</dbReference>
<evidence type="ECO:0000256" key="6">
    <source>
        <dbReference type="ARBA" id="ARBA00023136"/>
    </source>
</evidence>
<evidence type="ECO:0000256" key="4">
    <source>
        <dbReference type="ARBA" id="ARBA00022692"/>
    </source>
</evidence>
<keyword evidence="10" id="KW-1185">Reference proteome</keyword>